<dbReference type="AlphaFoldDB" id="A0A0F9T3H1"/>
<name>A0A0F9T3H1_9ZZZZ</name>
<organism evidence="1">
    <name type="scientific">marine sediment metagenome</name>
    <dbReference type="NCBI Taxonomy" id="412755"/>
    <lineage>
        <taxon>unclassified sequences</taxon>
        <taxon>metagenomes</taxon>
        <taxon>ecological metagenomes</taxon>
    </lineage>
</organism>
<comment type="caution">
    <text evidence="1">The sequence shown here is derived from an EMBL/GenBank/DDBJ whole genome shotgun (WGS) entry which is preliminary data.</text>
</comment>
<reference evidence="1" key="1">
    <citation type="journal article" date="2015" name="Nature">
        <title>Complex archaea that bridge the gap between prokaryotes and eukaryotes.</title>
        <authorList>
            <person name="Spang A."/>
            <person name="Saw J.H."/>
            <person name="Jorgensen S.L."/>
            <person name="Zaremba-Niedzwiedzka K."/>
            <person name="Martijn J."/>
            <person name="Lind A.E."/>
            <person name="van Eijk R."/>
            <person name="Schleper C."/>
            <person name="Guy L."/>
            <person name="Ettema T.J."/>
        </authorList>
    </citation>
    <scope>NUCLEOTIDE SEQUENCE</scope>
</reference>
<sequence length="85" mass="9898">MEKSKPTIAELEEILNDPKARPITIQPDGSIAVDQQEKEQCSNCRFKKEDLCKRHAPQPLKDTDHRIPKWPDVRDTDWCGEWGKK</sequence>
<proteinExistence type="predicted"/>
<gene>
    <name evidence="1" type="ORF">LCGC14_0376660</name>
</gene>
<protein>
    <submittedName>
        <fullName evidence="1">Uncharacterized protein</fullName>
    </submittedName>
</protein>
<evidence type="ECO:0000313" key="1">
    <source>
        <dbReference type="EMBL" id="KKN75790.1"/>
    </source>
</evidence>
<dbReference type="EMBL" id="LAZR01000303">
    <property type="protein sequence ID" value="KKN75790.1"/>
    <property type="molecule type" value="Genomic_DNA"/>
</dbReference>
<accession>A0A0F9T3H1</accession>